<evidence type="ECO:0000313" key="3">
    <source>
        <dbReference type="EMBL" id="CAE2199710.1"/>
    </source>
</evidence>
<evidence type="ECO:0008006" key="4">
    <source>
        <dbReference type="Google" id="ProtNLM"/>
    </source>
</evidence>
<keyword evidence="2" id="KW-0732">Signal</keyword>
<accession>A0A7S4M468</accession>
<organism evidence="3">
    <name type="scientific">Odontella aurita</name>
    <dbReference type="NCBI Taxonomy" id="265563"/>
    <lineage>
        <taxon>Eukaryota</taxon>
        <taxon>Sar</taxon>
        <taxon>Stramenopiles</taxon>
        <taxon>Ochrophyta</taxon>
        <taxon>Bacillariophyta</taxon>
        <taxon>Mediophyceae</taxon>
        <taxon>Biddulphiophycidae</taxon>
        <taxon>Eupodiscales</taxon>
        <taxon>Odontellaceae</taxon>
        <taxon>Odontella</taxon>
    </lineage>
</organism>
<sequence length="413" mass="45996">MLRHLTKHMFIMQFLVLVPLALAAAGVPLVVAARQGAPDKKRTYSIRRYDHETKVGNGNSEVKYVNRILNSRRRESSGQSPSLLIRKAKGTSKSKSERTNLLVRKLELRVDSLTMVAEDLKGRMAKSEVRGDMLDEKEQRDVAALNRKSRKISQLILNSMLANQKRDHDIEENQVEAAGLSLRMFEVNKTSCDHDTIEDAKILGLQLETRIINETCDLNEKRLGDIEAENLKQDSDIASLQAVIIQQGVNITNLSNGISSLLAANDWLRRENKLLKRFHPDFVGYGPCAVNETLLASIYCEAGNKTEECAFNDAMSCGLACLDHSFTHAGNLDRPHQLVGFFYRGENALNKPIRCYCSFGSEDGMILNEAPFLSNGSIIDGAMGEGFPNTVLGDGLEWPNTTCFSYGSGFYLF</sequence>
<feature type="chain" id="PRO_5031304100" description="SCP domain-containing protein" evidence="2">
    <location>
        <begin position="24"/>
        <end position="413"/>
    </location>
</feature>
<gene>
    <name evidence="3" type="ORF">OAUR00152_LOCUS186</name>
</gene>
<proteinExistence type="predicted"/>
<reference evidence="3" key="1">
    <citation type="submission" date="2021-01" db="EMBL/GenBank/DDBJ databases">
        <authorList>
            <person name="Corre E."/>
            <person name="Pelletier E."/>
            <person name="Niang G."/>
            <person name="Scheremetjew M."/>
            <person name="Finn R."/>
            <person name="Kale V."/>
            <person name="Holt S."/>
            <person name="Cochrane G."/>
            <person name="Meng A."/>
            <person name="Brown T."/>
            <person name="Cohen L."/>
        </authorList>
    </citation>
    <scope>NUCLEOTIDE SEQUENCE</scope>
    <source>
        <strain evidence="3">Isolate 1302-5</strain>
    </source>
</reference>
<feature type="region of interest" description="Disordered" evidence="1">
    <location>
        <begin position="72"/>
        <end position="96"/>
    </location>
</feature>
<name>A0A7S4M468_9STRA</name>
<evidence type="ECO:0000256" key="2">
    <source>
        <dbReference type="SAM" id="SignalP"/>
    </source>
</evidence>
<evidence type="ECO:0000256" key="1">
    <source>
        <dbReference type="SAM" id="MobiDB-lite"/>
    </source>
</evidence>
<dbReference type="AlphaFoldDB" id="A0A7S4M468"/>
<feature type="signal peptide" evidence="2">
    <location>
        <begin position="1"/>
        <end position="23"/>
    </location>
</feature>
<protein>
    <recommendedName>
        <fullName evidence="4">SCP domain-containing protein</fullName>
    </recommendedName>
</protein>
<dbReference type="EMBL" id="HBKQ01000269">
    <property type="protein sequence ID" value="CAE2199710.1"/>
    <property type="molecule type" value="Transcribed_RNA"/>
</dbReference>